<dbReference type="EMBL" id="JAAEAM010000063">
    <property type="protein sequence ID" value="NDV77088.1"/>
    <property type="molecule type" value="Genomic_DNA"/>
</dbReference>
<dbReference type="InterPro" id="IPR026276">
    <property type="entry name" value="Baseplate_GpP"/>
</dbReference>
<dbReference type="InterPro" id="IPR023399">
    <property type="entry name" value="Baseplate-like_2-layer_sand"/>
</dbReference>
<dbReference type="Gene3D" id="3.55.50.10">
    <property type="entry name" value="Baseplate protein-like domains"/>
    <property type="match status" value="1"/>
</dbReference>
<dbReference type="Gene3D" id="3.30.1920.10">
    <property type="entry name" value="Baseplate protein-like domains - 2 layer sandwich fold"/>
    <property type="match status" value="1"/>
</dbReference>
<organism evidence="4">
    <name type="scientific">Burkholderia cenocepacia</name>
    <dbReference type="NCBI Taxonomy" id="95486"/>
    <lineage>
        <taxon>Bacteria</taxon>
        <taxon>Pseudomonadati</taxon>
        <taxon>Pseudomonadota</taxon>
        <taxon>Betaproteobacteria</taxon>
        <taxon>Burkholderiales</taxon>
        <taxon>Burkholderiaceae</taxon>
        <taxon>Burkholderia</taxon>
        <taxon>Burkholderia cepacia complex</taxon>
    </lineage>
</organism>
<gene>
    <name evidence="4" type="ORF">GFJ35_34315</name>
</gene>
<feature type="domain" description="Baseplate hub protein gp44/GpP-like C-terminal" evidence="2">
    <location>
        <begin position="254"/>
        <end position="344"/>
    </location>
</feature>
<protein>
    <submittedName>
        <fullName evidence="4">Mu P family protein</fullName>
    </submittedName>
</protein>
<dbReference type="RefSeq" id="WP_163126182.1">
    <property type="nucleotide sequence ID" value="NZ_JAAEAM010000063.1"/>
</dbReference>
<dbReference type="InterPro" id="IPR053982">
    <property type="entry name" value="Gp44/GpP-like_C"/>
</dbReference>
<feature type="domain" description="Baseplate hub protein gp44-like N-terminal" evidence="1">
    <location>
        <begin position="5"/>
        <end position="89"/>
    </location>
</feature>
<proteinExistence type="predicted"/>
<evidence type="ECO:0000259" key="2">
    <source>
        <dbReference type="Pfam" id="PF21929"/>
    </source>
</evidence>
<dbReference type="SUPFAM" id="SSF69279">
    <property type="entry name" value="Phage tail proteins"/>
    <property type="match status" value="2"/>
</dbReference>
<dbReference type="InterPro" id="IPR053981">
    <property type="entry name" value="Gp44/GpP-like_2nd"/>
</dbReference>
<dbReference type="AlphaFoldDB" id="A0A6B2MMD5"/>
<feature type="domain" description="Baseplate hub protein gp44/GpP-like second" evidence="3">
    <location>
        <begin position="92"/>
        <end position="174"/>
    </location>
</feature>
<evidence type="ECO:0000259" key="1">
    <source>
        <dbReference type="Pfam" id="PF21683"/>
    </source>
</evidence>
<evidence type="ECO:0000259" key="3">
    <source>
        <dbReference type="Pfam" id="PF22255"/>
    </source>
</evidence>
<accession>A0A6B2MMD5</accession>
<dbReference type="PIRSF" id="PIRSF004440">
    <property type="entry name" value="GpP"/>
    <property type="match status" value="1"/>
</dbReference>
<dbReference type="InterPro" id="IPR049354">
    <property type="entry name" value="GpP-like_N"/>
</dbReference>
<reference evidence="4" key="1">
    <citation type="submission" date="2019-11" db="EMBL/GenBank/DDBJ databases">
        <title>Burkholderia cenocepacia CF.</title>
        <authorList>
            <person name="Vianna E.F."/>
            <person name="Marques E.A."/>
            <person name="Albano R.M."/>
            <person name="Leao R.S."/>
        </authorList>
    </citation>
    <scope>NUCLEOTIDE SEQUENCE</scope>
    <source>
        <strain evidence="4">MS-2140</strain>
    </source>
</reference>
<evidence type="ECO:0000313" key="4">
    <source>
        <dbReference type="EMBL" id="NDV77088.1"/>
    </source>
</evidence>
<dbReference type="Pfam" id="PF21929">
    <property type="entry name" value="GpP_4th"/>
    <property type="match status" value="1"/>
</dbReference>
<name>A0A6B2MMD5_9BURK</name>
<dbReference type="Pfam" id="PF22255">
    <property type="entry name" value="Gp44-like_2nd"/>
    <property type="match status" value="1"/>
</dbReference>
<dbReference type="Gene3D" id="2.30.300.10">
    <property type="entry name" value="Baseplate protein-like domain - beta roll fold"/>
    <property type="match status" value="1"/>
</dbReference>
<comment type="caution">
    <text evidence="4">The sequence shown here is derived from an EMBL/GenBank/DDBJ whole genome shotgun (WGS) entry which is preliminary data.</text>
</comment>
<dbReference type="Pfam" id="PF21683">
    <property type="entry name" value="GpP-like_1st"/>
    <property type="match status" value="1"/>
</dbReference>
<sequence length="360" mass="38971">MDDELSLSIGGQSISGWTDVRVSRGIERLPSDFELGLTELYPGQFDRVVVQPGDECVVKIGADVVITGYVDRYVPSMDAHSHTIRVAGRGKCQDLVDCAAFWPNGQISGTSALDVASKIASHYGITVSCDVQNLRAIPQFNLFLGESCYEIIERISRYSSLLVYDAPDGNLVLAQAGTVNAASGFQQGINVQAATVQYSADQRFQTYTAFTQSVQMYSDIGVAGNVIATATDAGVKRPRERVIIAEAVQGFQDLAKQRAVWEMNRRIGRAAVVTLTTDSWRDSAGALWTPNTLVPILLPQLKLADESGTGPVTWLIGEVAYQRNLQSGTTATITAMRPEAYLPEPTALQPMFVDGSTIPQ</sequence>